<dbReference type="RefSeq" id="WP_345635988.1">
    <property type="nucleotide sequence ID" value="NZ_BAABJQ010000025.1"/>
</dbReference>
<dbReference type="EMBL" id="BAABJQ010000025">
    <property type="protein sequence ID" value="GAA5196097.1"/>
    <property type="molecule type" value="Genomic_DNA"/>
</dbReference>
<feature type="transmembrane region" description="Helical" evidence="1">
    <location>
        <begin position="40"/>
        <end position="61"/>
    </location>
</feature>
<comment type="caution">
    <text evidence="2">The sequence shown here is derived from an EMBL/GenBank/DDBJ whole genome shotgun (WGS) entry which is preliminary data.</text>
</comment>
<keyword evidence="1" id="KW-1133">Transmembrane helix</keyword>
<organism evidence="2 3">
    <name type="scientific">Rugosimonospora acidiphila</name>
    <dbReference type="NCBI Taxonomy" id="556531"/>
    <lineage>
        <taxon>Bacteria</taxon>
        <taxon>Bacillati</taxon>
        <taxon>Actinomycetota</taxon>
        <taxon>Actinomycetes</taxon>
        <taxon>Micromonosporales</taxon>
        <taxon>Micromonosporaceae</taxon>
        <taxon>Rugosimonospora</taxon>
    </lineage>
</organism>
<evidence type="ECO:0000313" key="3">
    <source>
        <dbReference type="Proteomes" id="UP001501570"/>
    </source>
</evidence>
<accession>A0ABP9SJH0</accession>
<reference evidence="3" key="1">
    <citation type="journal article" date="2019" name="Int. J. Syst. Evol. Microbiol.">
        <title>The Global Catalogue of Microorganisms (GCM) 10K type strain sequencing project: providing services to taxonomists for standard genome sequencing and annotation.</title>
        <authorList>
            <consortium name="The Broad Institute Genomics Platform"/>
            <consortium name="The Broad Institute Genome Sequencing Center for Infectious Disease"/>
            <person name="Wu L."/>
            <person name="Ma J."/>
        </authorList>
    </citation>
    <scope>NUCLEOTIDE SEQUENCE [LARGE SCALE GENOMIC DNA]</scope>
    <source>
        <strain evidence="3">JCM 18304</strain>
    </source>
</reference>
<keyword evidence="1" id="KW-0472">Membrane</keyword>
<protein>
    <submittedName>
        <fullName evidence="2">Uncharacterized protein</fullName>
    </submittedName>
</protein>
<evidence type="ECO:0000313" key="2">
    <source>
        <dbReference type="EMBL" id="GAA5196097.1"/>
    </source>
</evidence>
<evidence type="ECO:0000256" key="1">
    <source>
        <dbReference type="SAM" id="Phobius"/>
    </source>
</evidence>
<keyword evidence="1" id="KW-0812">Transmembrane</keyword>
<proteinExistence type="predicted"/>
<name>A0ABP9SJH0_9ACTN</name>
<gene>
    <name evidence="2" type="ORF">GCM10023322_64260</name>
</gene>
<dbReference type="Proteomes" id="UP001501570">
    <property type="component" value="Unassembled WGS sequence"/>
</dbReference>
<keyword evidence="3" id="KW-1185">Reference proteome</keyword>
<sequence length="458" mass="47846">MLDENLHSAFADAVRDTPPQTSDPYDRLIRRARRGRRVRLALGGSGLVAAALATLAIVPVAHPAGTGSIAYAGGPVMSDWARRLIASPTRGDLSDDAGYLAEFTGIAARHRADWQVAPNLTAVKVLYAGDDSGTRVVLLVFSNTDRAVFVWFSAPKGAPASLLAKRPTLSNDLEPFATVSYSARPYADKDTTRFTIGLAPAGCRIDSSSDAAHQAWVPVPTGSFAALDTATSAQWWRVTCDGVVHYLGPAEGSGVYLLPTVTDSQLAEALTGARGTVDRDVARFAVSGLEPGTGPVLTTGTPRVLWGGSVPGEQSDPAVVAAAPLANGRGWYVYFETYNPKAPGGAAARTSFKVGTRVALDDPRSLFGLRTADARSNPTDQILVLAPRDAVSAIAVTAGGDRVADVRLTDGIGWLTSTPRTPVTLQALGAKGTVIASYPLDSPSDASVADVAPTIDNW</sequence>